<proteinExistence type="predicted"/>
<feature type="region of interest" description="Disordered" evidence="1">
    <location>
        <begin position="95"/>
        <end position="116"/>
    </location>
</feature>
<evidence type="ECO:0000256" key="1">
    <source>
        <dbReference type="SAM" id="MobiDB-lite"/>
    </source>
</evidence>
<keyword evidence="2" id="KW-0812">Transmembrane</keyword>
<evidence type="ECO:0000256" key="2">
    <source>
        <dbReference type="SAM" id="Phobius"/>
    </source>
</evidence>
<feature type="region of interest" description="Disordered" evidence="1">
    <location>
        <begin position="1"/>
        <end position="41"/>
    </location>
</feature>
<gene>
    <name evidence="3" type="ORF">GALMADRAFT_243006</name>
</gene>
<keyword evidence="2" id="KW-1133">Transmembrane helix</keyword>
<dbReference type="AlphaFoldDB" id="A0A067T7G3"/>
<dbReference type="STRING" id="685588.A0A067T7G3"/>
<dbReference type="OrthoDB" id="3199651at2759"/>
<feature type="compositionally biased region" description="Polar residues" evidence="1">
    <location>
        <begin position="1"/>
        <end position="20"/>
    </location>
</feature>
<keyword evidence="2" id="KW-0472">Membrane</keyword>
<dbReference type="EMBL" id="KL142373">
    <property type="protein sequence ID" value="KDR79130.1"/>
    <property type="molecule type" value="Genomic_DNA"/>
</dbReference>
<protein>
    <submittedName>
        <fullName evidence="3">Uncharacterized protein</fullName>
    </submittedName>
</protein>
<dbReference type="Proteomes" id="UP000027222">
    <property type="component" value="Unassembled WGS sequence"/>
</dbReference>
<dbReference type="HOGENOM" id="CLU_103024_1_0_1"/>
<evidence type="ECO:0000313" key="4">
    <source>
        <dbReference type="Proteomes" id="UP000027222"/>
    </source>
</evidence>
<accession>A0A067T7G3</accession>
<name>A0A067T7G3_GALM3</name>
<reference evidence="4" key="1">
    <citation type="journal article" date="2014" name="Proc. Natl. Acad. Sci. U.S.A.">
        <title>Extensive sampling of basidiomycete genomes demonstrates inadequacy of the white-rot/brown-rot paradigm for wood decay fungi.</title>
        <authorList>
            <person name="Riley R."/>
            <person name="Salamov A.A."/>
            <person name="Brown D.W."/>
            <person name="Nagy L.G."/>
            <person name="Floudas D."/>
            <person name="Held B.W."/>
            <person name="Levasseur A."/>
            <person name="Lombard V."/>
            <person name="Morin E."/>
            <person name="Otillar R."/>
            <person name="Lindquist E.A."/>
            <person name="Sun H."/>
            <person name="LaButti K.M."/>
            <person name="Schmutz J."/>
            <person name="Jabbour D."/>
            <person name="Luo H."/>
            <person name="Baker S.E."/>
            <person name="Pisabarro A.G."/>
            <person name="Walton J.D."/>
            <person name="Blanchette R.A."/>
            <person name="Henrissat B."/>
            <person name="Martin F."/>
            <person name="Cullen D."/>
            <person name="Hibbett D.S."/>
            <person name="Grigoriev I.V."/>
        </authorList>
    </citation>
    <scope>NUCLEOTIDE SEQUENCE [LARGE SCALE GENOMIC DNA]</scope>
    <source>
        <strain evidence="4">CBS 339.88</strain>
    </source>
</reference>
<evidence type="ECO:0000313" key="3">
    <source>
        <dbReference type="EMBL" id="KDR79130.1"/>
    </source>
</evidence>
<sequence>MSNSSSTRKRTSPQFQTPSNAAMKETSANLPPGRKSQSMRKVSAPLSKLRLGTLIYVLIGLTALLSTYYGYRAVQYKTAVGGWWNVALGRRPPEMKAGYGDSSNTPPSHSKGKHGEGSVEYHINALAQALGMPTSDLATAIAGAVRAYVPPASLSSVKASETGEAVKVLLQKPEAGEGEPLPKPTTVGVVGSVVSGMEAVVGMDEPMQ</sequence>
<feature type="transmembrane region" description="Helical" evidence="2">
    <location>
        <begin position="49"/>
        <end position="71"/>
    </location>
</feature>
<organism evidence="3 4">
    <name type="scientific">Galerina marginata (strain CBS 339.88)</name>
    <dbReference type="NCBI Taxonomy" id="685588"/>
    <lineage>
        <taxon>Eukaryota</taxon>
        <taxon>Fungi</taxon>
        <taxon>Dikarya</taxon>
        <taxon>Basidiomycota</taxon>
        <taxon>Agaricomycotina</taxon>
        <taxon>Agaricomycetes</taxon>
        <taxon>Agaricomycetidae</taxon>
        <taxon>Agaricales</taxon>
        <taxon>Agaricineae</taxon>
        <taxon>Strophariaceae</taxon>
        <taxon>Galerina</taxon>
    </lineage>
</organism>
<keyword evidence="4" id="KW-1185">Reference proteome</keyword>